<evidence type="ECO:0000313" key="8">
    <source>
        <dbReference type="EMBL" id="KAJ9138971.1"/>
    </source>
</evidence>
<keyword evidence="9" id="KW-1185">Reference proteome</keyword>
<keyword evidence="4" id="KW-0238">DNA-binding</keyword>
<evidence type="ECO:0000256" key="4">
    <source>
        <dbReference type="ARBA" id="ARBA00023125"/>
    </source>
</evidence>
<dbReference type="SUPFAM" id="SSF57959">
    <property type="entry name" value="Leucine zipper domain"/>
    <property type="match status" value="1"/>
</dbReference>
<keyword evidence="5" id="KW-0804">Transcription</keyword>
<feature type="region of interest" description="Disordered" evidence="7">
    <location>
        <begin position="1"/>
        <end position="24"/>
    </location>
</feature>
<feature type="compositionally biased region" description="Polar residues" evidence="7">
    <location>
        <begin position="1"/>
        <end position="10"/>
    </location>
</feature>
<comment type="caution">
    <text evidence="8">The sequence shown here is derived from an EMBL/GenBank/DDBJ whole genome shotgun (WGS) entry which is preliminary data.</text>
</comment>
<comment type="similarity">
    <text evidence="2">Belongs to the bZIP family.</text>
</comment>
<evidence type="ECO:0000256" key="2">
    <source>
        <dbReference type="ARBA" id="ARBA00007163"/>
    </source>
</evidence>
<accession>A0AA38RRH5</accession>
<dbReference type="GO" id="GO:0000976">
    <property type="term" value="F:transcription cis-regulatory region binding"/>
    <property type="evidence" value="ECO:0007669"/>
    <property type="project" value="InterPro"/>
</dbReference>
<evidence type="ECO:0000256" key="3">
    <source>
        <dbReference type="ARBA" id="ARBA00023015"/>
    </source>
</evidence>
<sequence>MSQDQSQDSGKNPERPSFQSWWKKSKEALRTQNITFVQAANLSGEEQDASSSQTPQDRAKARRAQVRKAQVEHRQRKANYVKQLETEVARIRDMIAATQTETRLLQAENNEMRSRLAARTGNPQQSTAAHPGAAPGELSQDLDRSFSAQVQLDNTDGVTLNLGLDETMNLPVYQINSDPTSSSDAANTYPEPQDGPEDTEPPYCPFAQLTPKQTQQIINFILALEHICWDHFRPSNFQPDVAEPVGTESGHTLMASSLALRTAPGAVFDAMRAQPPPPPQSPAALAARLAATAEAGAATTPSPPIAWRASGITLHSLYGLASSVNPPDLELAPVQAWFELAARYPLDVLLRKDVADQLKRAFVGVVKCPHFGAAIERGAFESICARVVDPELADILT</sequence>
<evidence type="ECO:0000256" key="7">
    <source>
        <dbReference type="SAM" id="MobiDB-lite"/>
    </source>
</evidence>
<feature type="compositionally biased region" description="Polar residues" evidence="7">
    <location>
        <begin position="174"/>
        <end position="186"/>
    </location>
</feature>
<proteinExistence type="inferred from homology"/>
<feature type="region of interest" description="Disordered" evidence="7">
    <location>
        <begin position="116"/>
        <end position="139"/>
    </location>
</feature>
<protein>
    <recommendedName>
        <fullName evidence="10">BZIP domain-containing protein</fullName>
    </recommendedName>
</protein>
<evidence type="ECO:0000256" key="1">
    <source>
        <dbReference type="ARBA" id="ARBA00004123"/>
    </source>
</evidence>
<dbReference type="Gene3D" id="1.20.5.170">
    <property type="match status" value="1"/>
</dbReference>
<gene>
    <name evidence="8" type="ORF">NKR19_g7662</name>
</gene>
<evidence type="ECO:0000256" key="6">
    <source>
        <dbReference type="ARBA" id="ARBA00023242"/>
    </source>
</evidence>
<evidence type="ECO:0000313" key="9">
    <source>
        <dbReference type="Proteomes" id="UP001174691"/>
    </source>
</evidence>
<name>A0AA38RRH5_9PEZI</name>
<feature type="region of interest" description="Disordered" evidence="7">
    <location>
        <begin position="174"/>
        <end position="199"/>
    </location>
</feature>
<keyword evidence="6" id="KW-0539">Nucleus</keyword>
<evidence type="ECO:0008006" key="10">
    <source>
        <dbReference type="Google" id="ProtNLM"/>
    </source>
</evidence>
<dbReference type="PANTHER" id="PTHR40621">
    <property type="entry name" value="TRANSCRIPTION FACTOR KAPC-RELATED"/>
    <property type="match status" value="1"/>
</dbReference>
<feature type="region of interest" description="Disordered" evidence="7">
    <location>
        <begin position="40"/>
        <end position="76"/>
    </location>
</feature>
<dbReference type="EMBL" id="JANBVN010000138">
    <property type="protein sequence ID" value="KAJ9138971.1"/>
    <property type="molecule type" value="Genomic_DNA"/>
</dbReference>
<dbReference type="Proteomes" id="UP001174691">
    <property type="component" value="Unassembled WGS sequence"/>
</dbReference>
<keyword evidence="3" id="KW-0805">Transcription regulation</keyword>
<dbReference type="CDD" id="cd14688">
    <property type="entry name" value="bZIP_YAP"/>
    <property type="match status" value="1"/>
</dbReference>
<dbReference type="InterPro" id="IPR046347">
    <property type="entry name" value="bZIP_sf"/>
</dbReference>
<organism evidence="8 9">
    <name type="scientific">Coniochaeta hoffmannii</name>
    <dbReference type="NCBI Taxonomy" id="91930"/>
    <lineage>
        <taxon>Eukaryota</taxon>
        <taxon>Fungi</taxon>
        <taxon>Dikarya</taxon>
        <taxon>Ascomycota</taxon>
        <taxon>Pezizomycotina</taxon>
        <taxon>Sordariomycetes</taxon>
        <taxon>Sordariomycetidae</taxon>
        <taxon>Coniochaetales</taxon>
        <taxon>Coniochaetaceae</taxon>
        <taxon>Coniochaeta</taxon>
    </lineage>
</organism>
<evidence type="ECO:0000256" key="5">
    <source>
        <dbReference type="ARBA" id="ARBA00023163"/>
    </source>
</evidence>
<dbReference type="GO" id="GO:0090575">
    <property type="term" value="C:RNA polymerase II transcription regulator complex"/>
    <property type="evidence" value="ECO:0007669"/>
    <property type="project" value="TreeGrafter"/>
</dbReference>
<dbReference type="PANTHER" id="PTHR40621:SF11">
    <property type="entry name" value="TRANSCRIPTION FACTOR KAPC-RELATED"/>
    <property type="match status" value="1"/>
</dbReference>
<comment type="subcellular location">
    <subcellularLocation>
        <location evidence="1">Nucleus</location>
    </subcellularLocation>
</comment>
<dbReference type="AlphaFoldDB" id="A0AA38RRH5"/>
<dbReference type="InterPro" id="IPR050936">
    <property type="entry name" value="AP-1-like"/>
</dbReference>
<dbReference type="GO" id="GO:0001228">
    <property type="term" value="F:DNA-binding transcription activator activity, RNA polymerase II-specific"/>
    <property type="evidence" value="ECO:0007669"/>
    <property type="project" value="TreeGrafter"/>
</dbReference>
<reference evidence="8" key="1">
    <citation type="submission" date="2022-07" db="EMBL/GenBank/DDBJ databases">
        <title>Fungi with potential for degradation of polypropylene.</title>
        <authorList>
            <person name="Gostincar C."/>
        </authorList>
    </citation>
    <scope>NUCLEOTIDE SEQUENCE</scope>
    <source>
        <strain evidence="8">EXF-13287</strain>
    </source>
</reference>